<dbReference type="EMBL" id="NEXF01000594">
    <property type="protein sequence ID" value="PSO06114.1"/>
    <property type="molecule type" value="Genomic_DNA"/>
</dbReference>
<accession>A0A2R6C5I8</accession>
<protein>
    <submittedName>
        <fullName evidence="2">Uncharacterized protein</fullName>
    </submittedName>
</protein>
<comment type="caution">
    <text evidence="2">The sequence shown here is derived from an EMBL/GenBank/DDBJ whole genome shotgun (WGS) entry which is preliminary data.</text>
</comment>
<organism evidence="2 3">
    <name type="scientific">Candidatus Marsarchaeota G2 archaeon BE_D</name>
    <dbReference type="NCBI Taxonomy" id="1978158"/>
    <lineage>
        <taxon>Archaea</taxon>
        <taxon>Candidatus Marsarchaeota</taxon>
        <taxon>Candidatus Marsarchaeota group 2</taxon>
    </lineage>
</organism>
<evidence type="ECO:0000313" key="2">
    <source>
        <dbReference type="EMBL" id="PSO06114.1"/>
    </source>
</evidence>
<sequence length="104" mass="11142">MGEQPMTGAMEEKKRNDLCGAESMTVKVGGYRQTHTCSLLRGHRNKHYCGIHGVSWGVAEPPEPVPPEEWLPPTGGSSGYSAAVSRRPEKRVEEALAGGPAVQA</sequence>
<dbReference type="Proteomes" id="UP000242015">
    <property type="component" value="Unassembled WGS sequence"/>
</dbReference>
<evidence type="ECO:0000313" key="3">
    <source>
        <dbReference type="Proteomes" id="UP000242015"/>
    </source>
</evidence>
<feature type="region of interest" description="Disordered" evidence="1">
    <location>
        <begin position="63"/>
        <end position="104"/>
    </location>
</feature>
<dbReference type="AlphaFoldDB" id="A0A2R6C5I8"/>
<name>A0A2R6C5I8_9ARCH</name>
<proteinExistence type="predicted"/>
<gene>
    <name evidence="2" type="ORF">B9Q04_17705</name>
</gene>
<reference evidence="2 3" key="1">
    <citation type="submission" date="2017-04" db="EMBL/GenBank/DDBJ databases">
        <title>Novel microbial lineages endemic to geothermal iron-oxide mats fill important gaps in the evolutionary history of Archaea.</title>
        <authorList>
            <person name="Jay Z.J."/>
            <person name="Beam J.P."/>
            <person name="Dlakic M."/>
            <person name="Rusch D.B."/>
            <person name="Kozubal M.A."/>
            <person name="Inskeep W.P."/>
        </authorList>
    </citation>
    <scope>NUCLEOTIDE SEQUENCE [LARGE SCALE GENOMIC DNA]</scope>
    <source>
        <strain evidence="2">BE_D</strain>
    </source>
</reference>
<evidence type="ECO:0000256" key="1">
    <source>
        <dbReference type="SAM" id="MobiDB-lite"/>
    </source>
</evidence>